<dbReference type="AlphaFoldDB" id="A0A937AGD0"/>
<dbReference type="InterPro" id="IPR018639">
    <property type="entry name" value="DUF2062"/>
</dbReference>
<keyword evidence="1" id="KW-1133">Transmembrane helix</keyword>
<accession>A0A937AGD0</accession>
<proteinExistence type="predicted"/>
<evidence type="ECO:0000259" key="2">
    <source>
        <dbReference type="Pfam" id="PF09835"/>
    </source>
</evidence>
<feature type="transmembrane region" description="Helical" evidence="1">
    <location>
        <begin position="73"/>
        <end position="93"/>
    </location>
</feature>
<comment type="caution">
    <text evidence="3">The sequence shown here is derived from an EMBL/GenBank/DDBJ whole genome shotgun (WGS) entry which is preliminary data.</text>
</comment>
<evidence type="ECO:0000256" key="1">
    <source>
        <dbReference type="SAM" id="Phobius"/>
    </source>
</evidence>
<feature type="transmembrane region" description="Helical" evidence="1">
    <location>
        <begin position="46"/>
        <end position="66"/>
    </location>
</feature>
<sequence>MANLREKFIYYLDKYRFKLKRYWHEVLTSDKSDHIIAISYAIGTEIAIFPTPGFSTAIGFALLAIFKELNKMAVLLSMLVWNAFTVLPVYWASFKVGSFISSSIPPIETAYKWLDTTILYFKQFVIGNLAVTIPISIISYFVARAILQWSRERRASKKAKQL</sequence>
<dbReference type="PANTHER" id="PTHR40547:SF1">
    <property type="entry name" value="SLL0298 PROTEIN"/>
    <property type="match status" value="1"/>
</dbReference>
<organism evidence="3 4">
    <name type="scientific">Marivirga atlantica</name>
    <dbReference type="NCBI Taxonomy" id="1548457"/>
    <lineage>
        <taxon>Bacteria</taxon>
        <taxon>Pseudomonadati</taxon>
        <taxon>Bacteroidota</taxon>
        <taxon>Cytophagia</taxon>
        <taxon>Cytophagales</taxon>
        <taxon>Marivirgaceae</taxon>
        <taxon>Marivirga</taxon>
    </lineage>
</organism>
<reference evidence="3" key="1">
    <citation type="submission" date="2021-01" db="EMBL/GenBank/DDBJ databases">
        <title>Marivirga sp. nov., isolated from intertidal surface sediments.</title>
        <authorList>
            <person name="Zhang M."/>
        </authorList>
    </citation>
    <scope>NUCLEOTIDE SEQUENCE</scope>
    <source>
        <strain evidence="3">SM1354</strain>
    </source>
</reference>
<feature type="domain" description="DUF2062" evidence="2">
    <location>
        <begin position="19"/>
        <end position="155"/>
    </location>
</feature>
<dbReference type="Pfam" id="PF09835">
    <property type="entry name" value="DUF2062"/>
    <property type="match status" value="1"/>
</dbReference>
<keyword evidence="1" id="KW-0812">Transmembrane</keyword>
<protein>
    <submittedName>
        <fullName evidence="3">DUF2062 domain-containing protein</fullName>
    </submittedName>
</protein>
<dbReference type="RefSeq" id="WP_201920948.1">
    <property type="nucleotide sequence ID" value="NZ_JAERQG010000002.1"/>
</dbReference>
<evidence type="ECO:0000313" key="4">
    <source>
        <dbReference type="Proteomes" id="UP000642920"/>
    </source>
</evidence>
<evidence type="ECO:0000313" key="3">
    <source>
        <dbReference type="EMBL" id="MBL0765743.1"/>
    </source>
</evidence>
<feature type="transmembrane region" description="Helical" evidence="1">
    <location>
        <begin position="124"/>
        <end position="147"/>
    </location>
</feature>
<gene>
    <name evidence="3" type="ORF">JKP34_10815</name>
</gene>
<dbReference type="PANTHER" id="PTHR40547">
    <property type="entry name" value="SLL0298 PROTEIN"/>
    <property type="match status" value="1"/>
</dbReference>
<name>A0A937AGD0_9BACT</name>
<keyword evidence="4" id="KW-1185">Reference proteome</keyword>
<dbReference type="Proteomes" id="UP000642920">
    <property type="component" value="Unassembled WGS sequence"/>
</dbReference>
<dbReference type="EMBL" id="JAERQG010000002">
    <property type="protein sequence ID" value="MBL0765743.1"/>
    <property type="molecule type" value="Genomic_DNA"/>
</dbReference>
<keyword evidence="1" id="KW-0472">Membrane</keyword>